<keyword evidence="2" id="KW-1185">Reference proteome</keyword>
<dbReference type="EMBL" id="JADBGQ010000001">
    <property type="protein sequence ID" value="KAG5412832.1"/>
    <property type="molecule type" value="Genomic_DNA"/>
</dbReference>
<protein>
    <submittedName>
        <fullName evidence="1">Uncharacterized protein</fullName>
    </submittedName>
</protein>
<proteinExistence type="predicted"/>
<gene>
    <name evidence="1" type="primary">A01g500450.1_BraROA</name>
    <name evidence="1" type="ORF">IGI04_000399</name>
</gene>
<sequence length="305" mass="32668">MYQCSANVGSYMILYFSLSTLSLEDDKLELRLLRHRRRVAARTVTGGPLRLVSFSRFAAIPSVSLPSICALFWARAWLRNLLRCRGVLIRWSLSFLWNNGEKVERSVAVSSLGFRRFAALAQAVLGYGGCLSSVFEPEYPPPSVVCAGGFLYHGGEFVSFSTQAGWCLSSVAGSRRSYGSDGPSVSNFSSSVLGDDERVVVGLGVGCSEVAAPFCSERHHVQVVFGSNKSSVLVSAGVLGLCSCCLFLWDCAIKPRQAVLGWAIIFKSGSSGRPKLPGSDSRLNLAHSFAASCCCGHGRASGIAV</sequence>
<organism evidence="1 2">
    <name type="scientific">Brassica rapa subsp. trilocularis</name>
    <dbReference type="NCBI Taxonomy" id="1813537"/>
    <lineage>
        <taxon>Eukaryota</taxon>
        <taxon>Viridiplantae</taxon>
        <taxon>Streptophyta</taxon>
        <taxon>Embryophyta</taxon>
        <taxon>Tracheophyta</taxon>
        <taxon>Spermatophyta</taxon>
        <taxon>Magnoliopsida</taxon>
        <taxon>eudicotyledons</taxon>
        <taxon>Gunneridae</taxon>
        <taxon>Pentapetalae</taxon>
        <taxon>rosids</taxon>
        <taxon>malvids</taxon>
        <taxon>Brassicales</taxon>
        <taxon>Brassicaceae</taxon>
        <taxon>Brassiceae</taxon>
        <taxon>Brassica</taxon>
    </lineage>
</organism>
<accession>A0ABQ7NPP7</accession>
<dbReference type="Proteomes" id="UP000823674">
    <property type="component" value="Chromosome A01"/>
</dbReference>
<evidence type="ECO:0000313" key="2">
    <source>
        <dbReference type="Proteomes" id="UP000823674"/>
    </source>
</evidence>
<name>A0ABQ7NPP7_BRACM</name>
<comment type="caution">
    <text evidence="1">The sequence shown here is derived from an EMBL/GenBank/DDBJ whole genome shotgun (WGS) entry which is preliminary data.</text>
</comment>
<evidence type="ECO:0000313" key="1">
    <source>
        <dbReference type="EMBL" id="KAG5412832.1"/>
    </source>
</evidence>
<reference evidence="1 2" key="1">
    <citation type="submission" date="2021-03" db="EMBL/GenBank/DDBJ databases">
        <authorList>
            <person name="King G.J."/>
            <person name="Bancroft I."/>
            <person name="Baten A."/>
            <person name="Bloomfield J."/>
            <person name="Borpatragohain P."/>
            <person name="He Z."/>
            <person name="Irish N."/>
            <person name="Irwin J."/>
            <person name="Liu K."/>
            <person name="Mauleon R.P."/>
            <person name="Moore J."/>
            <person name="Morris R."/>
            <person name="Ostergaard L."/>
            <person name="Wang B."/>
            <person name="Wells R."/>
        </authorList>
    </citation>
    <scope>NUCLEOTIDE SEQUENCE [LARGE SCALE GENOMIC DNA]</scope>
    <source>
        <strain evidence="1">R-o-18</strain>
        <tissue evidence="1">Leaf</tissue>
    </source>
</reference>